<dbReference type="PANTHER" id="PTHR43183:SF1">
    <property type="entry name" value="HYPOTHETICAL DIHYDROXY-ACID DEHYDRATASE (EUROFUNG)-RELATED"/>
    <property type="match status" value="1"/>
</dbReference>
<keyword evidence="2" id="KW-0479">Metal-binding</keyword>
<dbReference type="InterPro" id="IPR000581">
    <property type="entry name" value="ILV_EDD_N"/>
</dbReference>
<evidence type="ECO:0000313" key="8">
    <source>
        <dbReference type="EMBL" id="MDY8110243.1"/>
    </source>
</evidence>
<dbReference type="SUPFAM" id="SSF52016">
    <property type="entry name" value="LeuD/IlvD-like"/>
    <property type="match status" value="1"/>
</dbReference>
<dbReference type="InterPro" id="IPR042096">
    <property type="entry name" value="Dihydro-acid_dehy_C"/>
</dbReference>
<keyword evidence="5 8" id="KW-0456">Lyase</keyword>
<evidence type="ECO:0000256" key="3">
    <source>
        <dbReference type="ARBA" id="ARBA00023004"/>
    </source>
</evidence>
<dbReference type="Proteomes" id="UP001294412">
    <property type="component" value="Unassembled WGS sequence"/>
</dbReference>
<dbReference type="SUPFAM" id="SSF143975">
    <property type="entry name" value="IlvD/EDD N-terminal domain-like"/>
    <property type="match status" value="1"/>
</dbReference>
<feature type="domain" description="Dihydroxy-acid/6-phosphogluconate dehydratase N-terminal" evidence="6">
    <location>
        <begin position="48"/>
        <end position="361"/>
    </location>
</feature>
<comment type="caution">
    <text evidence="8">The sequence shown here is derived from an EMBL/GenBank/DDBJ whole genome shotgun (WGS) entry which is preliminary data.</text>
</comment>
<dbReference type="Pfam" id="PF00920">
    <property type="entry name" value="ILVD_EDD_N"/>
    <property type="match status" value="1"/>
</dbReference>
<dbReference type="Gene3D" id="3.50.30.80">
    <property type="entry name" value="IlvD/EDD C-terminal domain-like"/>
    <property type="match status" value="1"/>
</dbReference>
<dbReference type="Pfam" id="PF24877">
    <property type="entry name" value="ILV_EDD_C"/>
    <property type="match status" value="1"/>
</dbReference>
<keyword evidence="4" id="KW-0411">Iron-sulfur</keyword>
<dbReference type="InterPro" id="IPR020558">
    <property type="entry name" value="DiOHA_6PGluconate_deHydtase_CS"/>
</dbReference>
<accession>A0ABU5I666</accession>
<dbReference type="NCBIfam" id="NF009560">
    <property type="entry name" value="PRK13017.1"/>
    <property type="match status" value="1"/>
</dbReference>
<dbReference type="InterPro" id="IPR052352">
    <property type="entry name" value="Sugar_Degrad_Dehydratases"/>
</dbReference>
<evidence type="ECO:0000256" key="2">
    <source>
        <dbReference type="ARBA" id="ARBA00022723"/>
    </source>
</evidence>
<dbReference type="EC" id="4.2.1.-" evidence="8"/>
<evidence type="ECO:0000259" key="6">
    <source>
        <dbReference type="Pfam" id="PF00920"/>
    </source>
</evidence>
<dbReference type="InterPro" id="IPR037237">
    <property type="entry name" value="IlvD/EDD_N"/>
</dbReference>
<reference evidence="8 9" key="1">
    <citation type="submission" date="2023-12" db="EMBL/GenBank/DDBJ databases">
        <title>Description of Novel Strain Fulvimarina sp. 2208YS6-2-32 isolated from Uroteuthis (Photololigo) edulis.</title>
        <authorList>
            <person name="Park J.-S."/>
        </authorList>
    </citation>
    <scope>NUCLEOTIDE SEQUENCE [LARGE SCALE GENOMIC DNA]</scope>
    <source>
        <strain evidence="8 9">2208YS6-2-32</strain>
    </source>
</reference>
<dbReference type="GO" id="GO:0016829">
    <property type="term" value="F:lyase activity"/>
    <property type="evidence" value="ECO:0007669"/>
    <property type="project" value="UniProtKB-KW"/>
</dbReference>
<evidence type="ECO:0000259" key="7">
    <source>
        <dbReference type="Pfam" id="PF24877"/>
    </source>
</evidence>
<dbReference type="RefSeq" id="WP_322187756.1">
    <property type="nucleotide sequence ID" value="NZ_JAXLPB010000004.1"/>
</dbReference>
<evidence type="ECO:0000256" key="1">
    <source>
        <dbReference type="ARBA" id="ARBA00006486"/>
    </source>
</evidence>
<organism evidence="8 9">
    <name type="scientific">Fulvimarina uroteuthidis</name>
    <dbReference type="NCBI Taxonomy" id="3098149"/>
    <lineage>
        <taxon>Bacteria</taxon>
        <taxon>Pseudomonadati</taxon>
        <taxon>Pseudomonadota</taxon>
        <taxon>Alphaproteobacteria</taxon>
        <taxon>Hyphomicrobiales</taxon>
        <taxon>Aurantimonadaceae</taxon>
        <taxon>Fulvimarina</taxon>
    </lineage>
</organism>
<evidence type="ECO:0000256" key="4">
    <source>
        <dbReference type="ARBA" id="ARBA00023014"/>
    </source>
</evidence>
<name>A0ABU5I666_9HYPH</name>
<feature type="domain" description="Dihydroxy-acid/6-phosphogluconate dehydratase C-terminal" evidence="7">
    <location>
        <begin position="371"/>
        <end position="579"/>
    </location>
</feature>
<dbReference type="PROSITE" id="PS00886">
    <property type="entry name" value="ILVD_EDD_1"/>
    <property type="match status" value="1"/>
</dbReference>
<dbReference type="EMBL" id="JAXLPB010000004">
    <property type="protein sequence ID" value="MDY8110243.1"/>
    <property type="molecule type" value="Genomic_DNA"/>
</dbReference>
<gene>
    <name evidence="8" type="ORF">U0C82_13955</name>
</gene>
<dbReference type="PANTHER" id="PTHR43183">
    <property type="entry name" value="HYPOTHETICAL DIHYDROXYACID DEHYDRATASE (EUROFUNG)-RELATED"/>
    <property type="match status" value="1"/>
</dbReference>
<protein>
    <submittedName>
        <fullName evidence="8">IlvD/Edd family dehydratase</fullName>
        <ecNumber evidence="8">4.2.1.-</ecNumber>
    </submittedName>
</protein>
<keyword evidence="3" id="KW-0408">Iron</keyword>
<comment type="similarity">
    <text evidence="1">Belongs to the IlvD/Edd family.</text>
</comment>
<evidence type="ECO:0000256" key="5">
    <source>
        <dbReference type="ARBA" id="ARBA00023239"/>
    </source>
</evidence>
<sequence>MSEITTTKARQLRSRAWFDNPDNPDMTALYLERYLNYGISQEELQSGKPIIGIAQTGSDLSPCNRHHLELAKRVRDGIVEAGGIPMEFPVHPIQETGKRPTAALDRNLAYLGLVELLYGYPLDGVVLTIGCDKTTPACLMAAATVNIPAIALSVGPMLNGWFRGERTGSGTIVWKAREMMAAGEIDYAGFIKLVASSAPSTGYCNTMGTATTMNSLAEALGMQLPGAAAIPAPYRDRQECAWKTGKRIVDMVHEDLKPTDIMTRQAFENAIRVNSAIGGSTNAPIHLNAIARHLGVELDINDWQDLGEDIPLLVNLQPAGEYLGEDYYHAGGVPAVVNQLMGQGLIHEDAITANGRSIGENCRNAAIEDGNVIKTFDAPLRQRAGFRVLTGNLFNSAIMKLSVISEEFKNRYLQNPDDPMAFEGNAVVFDGPEDYHHRIDDPSLAIDEHSVLFMRGTGPIGYPGAAEVVNMRAPDYLIKRGVTSLACIGDGRQSGTSGSPSILNASPEAAAGGGLALLKTGDRVRIDLGRGTADILIPQEELEERRARLEADGGFPYPAHQTPWQEIQRGLVGQMETGACLDMATAYRAVAQTKGIPRDNH</sequence>
<dbReference type="NCBIfam" id="NF004784">
    <property type="entry name" value="PRK06131.1"/>
    <property type="match status" value="1"/>
</dbReference>
<proteinExistence type="inferred from homology"/>
<keyword evidence="9" id="KW-1185">Reference proteome</keyword>
<evidence type="ECO:0000313" key="9">
    <source>
        <dbReference type="Proteomes" id="UP001294412"/>
    </source>
</evidence>
<dbReference type="InterPro" id="IPR056740">
    <property type="entry name" value="ILV_EDD_C"/>
</dbReference>